<name>A0A8S5VBY2_9CAUD</name>
<reference evidence="2" key="1">
    <citation type="journal article" date="2021" name="Proc. Natl. Acad. Sci. U.S.A.">
        <title>A Catalog of Tens of Thousands of Viruses from Human Metagenomes Reveals Hidden Associations with Chronic Diseases.</title>
        <authorList>
            <person name="Tisza M.J."/>
            <person name="Buck C.B."/>
        </authorList>
    </citation>
    <scope>NUCLEOTIDE SEQUENCE</scope>
    <source>
        <strain evidence="2">CtmJp3</strain>
    </source>
</reference>
<accession>A0A8S5VBY2</accession>
<protein>
    <submittedName>
        <fullName evidence="2">Repressor protein CI</fullName>
    </submittedName>
</protein>
<organism evidence="2">
    <name type="scientific">Siphoviridae sp. ctmJp3</name>
    <dbReference type="NCBI Taxonomy" id="2825650"/>
    <lineage>
        <taxon>Viruses</taxon>
        <taxon>Duplodnaviria</taxon>
        <taxon>Heunggongvirae</taxon>
        <taxon>Uroviricota</taxon>
        <taxon>Caudoviricetes</taxon>
    </lineage>
</organism>
<feature type="region of interest" description="Disordered" evidence="1">
    <location>
        <begin position="99"/>
        <end position="119"/>
    </location>
</feature>
<sequence>MKNSFEEWVQEITEGASNREIAMKAGIPMTTFHRKWTKGEFTAEDAVTIARAYGRNPIEALVEQGTLTPDEVHNAGVHPIEEFTMLELSREMLRRVQQQAAVPDYLSEPMDGTGRKKSD</sequence>
<evidence type="ECO:0000313" key="2">
    <source>
        <dbReference type="EMBL" id="DAG04115.1"/>
    </source>
</evidence>
<proteinExistence type="predicted"/>
<evidence type="ECO:0000256" key="1">
    <source>
        <dbReference type="SAM" id="MobiDB-lite"/>
    </source>
</evidence>
<dbReference type="EMBL" id="BK016238">
    <property type="protein sequence ID" value="DAG04115.1"/>
    <property type="molecule type" value="Genomic_DNA"/>
</dbReference>